<dbReference type="GO" id="GO:0005829">
    <property type="term" value="C:cytosol"/>
    <property type="evidence" value="ECO:0007669"/>
    <property type="project" value="GOC"/>
</dbReference>
<reference evidence="15 16" key="1">
    <citation type="journal article" date="2016" name="Genome Announc.">
        <title>Draft Whole-Genome Sequence of Trichoderma gamsii T6085, a Promising Biocontrol Agent of Fusarium Head Blight on Wheat.</title>
        <authorList>
            <person name="Baroncelli R."/>
            <person name="Zapparata A."/>
            <person name="Piaggeschi G."/>
            <person name="Sarrocco S."/>
            <person name="Vannacci G."/>
        </authorList>
    </citation>
    <scope>NUCLEOTIDE SEQUENCE [LARGE SCALE GENOMIC DNA]</scope>
    <source>
        <strain evidence="15 16">T6085</strain>
    </source>
</reference>
<dbReference type="Pfam" id="PF00009">
    <property type="entry name" value="GTP_EFTU"/>
    <property type="match status" value="1"/>
</dbReference>
<evidence type="ECO:0000256" key="3">
    <source>
        <dbReference type="ARBA" id="ARBA00022490"/>
    </source>
</evidence>
<dbReference type="InterPro" id="IPR050100">
    <property type="entry name" value="TRAFAC_GTPase_members"/>
</dbReference>
<evidence type="ECO:0000256" key="6">
    <source>
        <dbReference type="ARBA" id="ARBA00022801"/>
    </source>
</evidence>
<dbReference type="GO" id="GO:1990533">
    <property type="term" value="C:Dom34-Hbs1 complex"/>
    <property type="evidence" value="ECO:0007669"/>
    <property type="project" value="UniProtKB-ARBA"/>
</dbReference>
<comment type="subunit">
    <text evidence="11">Component of the Dom34-Hbs1 complex, also named Pelota-HBS1L complex, composed of dom34 and hbs1.</text>
</comment>
<keyword evidence="3" id="KW-0963">Cytoplasm</keyword>
<dbReference type="STRING" id="398673.A0A2P4ZN73"/>
<dbReference type="Gene3D" id="3.40.50.300">
    <property type="entry name" value="P-loop containing nucleotide triphosphate hydrolases"/>
    <property type="match status" value="1"/>
</dbReference>
<dbReference type="SUPFAM" id="SSF52540">
    <property type="entry name" value="P-loop containing nucleoside triphosphate hydrolases"/>
    <property type="match status" value="1"/>
</dbReference>
<dbReference type="InterPro" id="IPR015033">
    <property type="entry name" value="HBS1-like_N"/>
</dbReference>
<dbReference type="InterPro" id="IPR009000">
    <property type="entry name" value="Transl_B-barrel_sf"/>
</dbReference>
<comment type="catalytic activity">
    <reaction evidence="10">
        <text>GTP + H2O = GDP + phosphate + H(+)</text>
        <dbReference type="Rhea" id="RHEA:19669"/>
        <dbReference type="ChEBI" id="CHEBI:15377"/>
        <dbReference type="ChEBI" id="CHEBI:15378"/>
        <dbReference type="ChEBI" id="CHEBI:37565"/>
        <dbReference type="ChEBI" id="CHEBI:43474"/>
        <dbReference type="ChEBI" id="CHEBI:58189"/>
    </reaction>
    <physiologicalReaction direction="left-to-right" evidence="10">
        <dbReference type="Rhea" id="RHEA:19670"/>
    </physiologicalReaction>
</comment>
<dbReference type="PRINTS" id="PR00315">
    <property type="entry name" value="ELONGATNFCT"/>
</dbReference>
<keyword evidence="16" id="KW-1185">Reference proteome</keyword>
<evidence type="ECO:0000313" key="15">
    <source>
        <dbReference type="EMBL" id="PON25706.1"/>
    </source>
</evidence>
<keyword evidence="8" id="KW-0648">Protein biosynthesis</keyword>
<comment type="subcellular location">
    <subcellularLocation>
        <location evidence="1">Cytoplasm</location>
    </subcellularLocation>
</comment>
<evidence type="ECO:0000256" key="10">
    <source>
        <dbReference type="ARBA" id="ARBA00049117"/>
    </source>
</evidence>
<dbReference type="InterPro" id="IPR004161">
    <property type="entry name" value="EFTu-like_2"/>
</dbReference>
<dbReference type="InterPro" id="IPR005225">
    <property type="entry name" value="Small_GTP-bd"/>
</dbReference>
<keyword evidence="4" id="KW-0547">Nucleotide-binding</keyword>
<dbReference type="Pfam" id="PF03143">
    <property type="entry name" value="GTP_EFTU_D3"/>
    <property type="match status" value="1"/>
</dbReference>
<feature type="compositionally biased region" description="Polar residues" evidence="13">
    <location>
        <begin position="223"/>
        <end position="238"/>
    </location>
</feature>
<evidence type="ECO:0000256" key="1">
    <source>
        <dbReference type="ARBA" id="ARBA00004496"/>
    </source>
</evidence>
<dbReference type="CDD" id="cd16267">
    <property type="entry name" value="HBS1-like_II"/>
    <property type="match status" value="1"/>
</dbReference>
<dbReference type="PROSITE" id="PS00301">
    <property type="entry name" value="G_TR_1"/>
    <property type="match status" value="1"/>
</dbReference>
<dbReference type="CDD" id="cd01883">
    <property type="entry name" value="EF1_alpha"/>
    <property type="match status" value="1"/>
</dbReference>
<feature type="region of interest" description="Disordered" evidence="13">
    <location>
        <begin position="1"/>
        <end position="25"/>
    </location>
</feature>
<dbReference type="RefSeq" id="XP_018664026.1">
    <property type="nucleotide sequence ID" value="XM_018802909.1"/>
</dbReference>
<feature type="region of interest" description="Disordered" evidence="13">
    <location>
        <begin position="351"/>
        <end position="394"/>
    </location>
</feature>
<dbReference type="GO" id="GO:0002184">
    <property type="term" value="P:cytoplasmic translational termination"/>
    <property type="evidence" value="ECO:0007669"/>
    <property type="project" value="UniProtKB-ARBA"/>
</dbReference>
<dbReference type="Gene3D" id="2.40.30.10">
    <property type="entry name" value="Translation factors"/>
    <property type="match status" value="2"/>
</dbReference>
<evidence type="ECO:0000256" key="9">
    <source>
        <dbReference type="ARBA" id="ARBA00023134"/>
    </source>
</evidence>
<dbReference type="GO" id="GO:0003746">
    <property type="term" value="F:translation elongation factor activity"/>
    <property type="evidence" value="ECO:0007669"/>
    <property type="project" value="UniProtKB-KW"/>
</dbReference>
<evidence type="ECO:0000256" key="8">
    <source>
        <dbReference type="ARBA" id="ARBA00022917"/>
    </source>
</evidence>
<feature type="compositionally biased region" description="Acidic residues" evidence="13">
    <location>
        <begin position="7"/>
        <end position="25"/>
    </location>
</feature>
<keyword evidence="9" id="KW-0342">GTP-binding</keyword>
<dbReference type="InterPro" id="IPR027417">
    <property type="entry name" value="P-loop_NTPase"/>
</dbReference>
<comment type="similarity">
    <text evidence="2">Belongs to the TRAFAC class translation factor GTPase superfamily. Classic translation factor GTPase family. EF-Tu/EF-1A subfamily.</text>
</comment>
<dbReference type="InterPro" id="IPR031157">
    <property type="entry name" value="G_TR_CS"/>
</dbReference>
<dbReference type="FunFam" id="2.40.30.10:FF:000020">
    <property type="entry name" value="Translation elongation factor EF-1"/>
    <property type="match status" value="1"/>
</dbReference>
<dbReference type="EMBL" id="JPDN02000017">
    <property type="protein sequence ID" value="PON25706.1"/>
    <property type="molecule type" value="Genomic_DNA"/>
</dbReference>
<evidence type="ECO:0000256" key="12">
    <source>
        <dbReference type="ARBA" id="ARBA00074866"/>
    </source>
</evidence>
<comment type="caution">
    <text evidence="15">The sequence shown here is derived from an EMBL/GenBank/DDBJ whole genome shotgun (WGS) entry which is preliminary data.</text>
</comment>
<feature type="domain" description="Tr-type G" evidence="14">
    <location>
        <begin position="410"/>
        <end position="632"/>
    </location>
</feature>
<keyword evidence="5" id="KW-0251">Elongation factor</keyword>
<dbReference type="GO" id="GO:0005525">
    <property type="term" value="F:GTP binding"/>
    <property type="evidence" value="ECO:0007669"/>
    <property type="project" value="UniProtKB-KW"/>
</dbReference>
<keyword evidence="6" id="KW-0378">Hydrolase</keyword>
<dbReference type="SUPFAM" id="SSF50447">
    <property type="entry name" value="Translation proteins"/>
    <property type="match status" value="1"/>
</dbReference>
<dbReference type="GO" id="GO:0003924">
    <property type="term" value="F:GTPase activity"/>
    <property type="evidence" value="ECO:0007669"/>
    <property type="project" value="InterPro"/>
</dbReference>
<evidence type="ECO:0000256" key="5">
    <source>
        <dbReference type="ARBA" id="ARBA00022768"/>
    </source>
</evidence>
<evidence type="ECO:0000259" key="14">
    <source>
        <dbReference type="PROSITE" id="PS51722"/>
    </source>
</evidence>
<organism evidence="15 16">
    <name type="scientific">Trichoderma gamsii</name>
    <dbReference type="NCBI Taxonomy" id="398673"/>
    <lineage>
        <taxon>Eukaryota</taxon>
        <taxon>Fungi</taxon>
        <taxon>Dikarya</taxon>
        <taxon>Ascomycota</taxon>
        <taxon>Pezizomycotina</taxon>
        <taxon>Sordariomycetes</taxon>
        <taxon>Hypocreomycetidae</taxon>
        <taxon>Hypocreales</taxon>
        <taxon>Hypocreaceae</taxon>
        <taxon>Trichoderma</taxon>
    </lineage>
</organism>
<evidence type="ECO:0000313" key="16">
    <source>
        <dbReference type="Proteomes" id="UP000054821"/>
    </source>
</evidence>
<evidence type="ECO:0000256" key="13">
    <source>
        <dbReference type="SAM" id="MobiDB-lite"/>
    </source>
</evidence>
<keyword evidence="7" id="KW-0810">Translation regulation</keyword>
<dbReference type="SUPFAM" id="SSF50465">
    <property type="entry name" value="EF-Tu/eEF-1alpha/eIF2-gamma C-terminal domain"/>
    <property type="match status" value="1"/>
</dbReference>
<dbReference type="PROSITE" id="PS51722">
    <property type="entry name" value="G_TR_2"/>
    <property type="match status" value="1"/>
</dbReference>
<evidence type="ECO:0000256" key="4">
    <source>
        <dbReference type="ARBA" id="ARBA00022741"/>
    </source>
</evidence>
<dbReference type="Proteomes" id="UP000054821">
    <property type="component" value="Unassembled WGS sequence"/>
</dbReference>
<accession>A0A2P4ZN73</accession>
<feature type="region of interest" description="Disordered" evidence="13">
    <location>
        <begin position="198"/>
        <end position="250"/>
    </location>
</feature>
<evidence type="ECO:0000256" key="2">
    <source>
        <dbReference type="ARBA" id="ARBA00007249"/>
    </source>
</evidence>
<dbReference type="AlphaFoldDB" id="A0A2P4ZN73"/>
<gene>
    <name evidence="15" type="ORF">TGAM01_v205591</name>
</gene>
<sequence>MAPPTTYDDDDFVDQYDDFEEEDGMSAEDKVAMQQGTAEVQKALGTEASKVTVAQIQEALWHYYYDIDKSVAYLTKTFIAPAPKAAPKPAPKKAPEGKTGAFPLPTNQALFLRTLEANRESPEHDAYSASFYGIPLHTHMFPAVRKPQISPTFFDDMPWLEIPKEREAIFIEPPHSVGGLLGGSSSAPKMSKLQALAALRKKKAEEKKDQERVTPPEDEVSKLSLSDSRNKENTSLGSKIQPDSAVASNALAQEEEIPKGAGGNSAGGQVGSSAINESEFSVNTKIEEELVASHSHAPSAFARTLFGSTLEADQAQRPHVFAMPYTQSSSFLANAFSEPSPDDIVLAAQAKAGKKTPATPKTTKKSQKNEEAAKEGGLASSVSSLKINDGPPPNSKGLDVIKEFEQNASKRNASFVVVGHVDAGKSTLMGRLLLELKLVEERTVDKYRRQGEKIGKQSFALAWVMDQRSEERDRGVTIDIATNHFETESTKFTILDAPGHRDFVPNMIAGASQADFAILVIDANTGAYEKGLKGQTREHVLLLRSLGVQQLIVAVNKLDMVGWSQDRFQEISEEVSGFLTGLGFQDKHVTFIPISGLNGDNIVKRTEDAAGLWYKGPTLIEGLEASGPSTARALKKPFRMAISEIFRSQQGTTTLAGRIDSGTIQIGDAVLVQPSGESAYIKSIMLDTEAKDWAVAGQNVSVALTNIDPIHIKIGDIICHTTDPIAVGDTFTMKAMAFEHLMPMPVDLHRGRLHAAGQIQSLAATLDKATGEVVKKKPKVVQPGGVARILIKLEAKVPLEAGQRVVIRSGGETIAAGLLE</sequence>
<dbReference type="FunFam" id="3.40.50.300:FF:000204">
    <property type="entry name" value="Translation elongation factor Tu"/>
    <property type="match status" value="1"/>
</dbReference>
<dbReference type="Pfam" id="PF08938">
    <property type="entry name" value="HBS1_N"/>
    <property type="match status" value="1"/>
</dbReference>
<protein>
    <recommendedName>
        <fullName evidence="12">Elongation factor 1 alpha-like protein</fullName>
    </recommendedName>
</protein>
<dbReference type="FunFam" id="2.40.30.10:FF:000070">
    <property type="entry name" value="Translation elongation factor EF-1 subunit"/>
    <property type="match status" value="1"/>
</dbReference>
<dbReference type="Pfam" id="PF03144">
    <property type="entry name" value="GTP_EFTU_D2"/>
    <property type="match status" value="1"/>
</dbReference>
<dbReference type="GO" id="GO:0006417">
    <property type="term" value="P:regulation of translation"/>
    <property type="evidence" value="ECO:0007669"/>
    <property type="project" value="UniProtKB-KW"/>
</dbReference>
<dbReference type="GeneID" id="29982992"/>
<dbReference type="InterPro" id="IPR009001">
    <property type="entry name" value="Transl_elong_EF1A/Init_IF2_C"/>
</dbReference>
<name>A0A2P4ZN73_9HYPO</name>
<dbReference type="InterPro" id="IPR000795">
    <property type="entry name" value="T_Tr_GTP-bd_dom"/>
</dbReference>
<proteinExistence type="inferred from homology"/>
<feature type="compositionally biased region" description="Basic and acidic residues" evidence="13">
    <location>
        <begin position="203"/>
        <end position="221"/>
    </location>
</feature>
<evidence type="ECO:0000256" key="11">
    <source>
        <dbReference type="ARBA" id="ARBA00063537"/>
    </source>
</evidence>
<dbReference type="InterPro" id="IPR004160">
    <property type="entry name" value="Transl_elong_EFTu/EF1A_C"/>
</dbReference>
<dbReference type="NCBIfam" id="TIGR00231">
    <property type="entry name" value="small_GTP"/>
    <property type="match status" value="1"/>
</dbReference>
<evidence type="ECO:0000256" key="7">
    <source>
        <dbReference type="ARBA" id="ARBA00022845"/>
    </source>
</evidence>
<dbReference type="PANTHER" id="PTHR23115">
    <property type="entry name" value="TRANSLATION FACTOR"/>
    <property type="match status" value="1"/>
</dbReference>
<feature type="compositionally biased region" description="Low complexity" evidence="13">
    <location>
        <begin position="351"/>
        <end position="361"/>
    </location>
</feature>